<evidence type="ECO:0000313" key="5">
    <source>
        <dbReference type="Proteomes" id="UP001219934"/>
    </source>
</evidence>
<comment type="caution">
    <text evidence="4">The sequence shown here is derived from an EMBL/GenBank/DDBJ whole genome shotgun (WGS) entry which is preliminary data.</text>
</comment>
<dbReference type="InterPro" id="IPR057810">
    <property type="entry name" value="RBD_ZCCHC3_1st"/>
</dbReference>
<dbReference type="Pfam" id="PF23058">
    <property type="entry name" value="RBD_ZCCHC3_2nd"/>
    <property type="match status" value="1"/>
</dbReference>
<feature type="region of interest" description="Disordered" evidence="2">
    <location>
        <begin position="333"/>
        <end position="354"/>
    </location>
</feature>
<dbReference type="InterPro" id="IPR042509">
    <property type="entry name" value="ZCCHC3"/>
</dbReference>
<dbReference type="GO" id="GO:0008270">
    <property type="term" value="F:zinc ion binding"/>
    <property type="evidence" value="ECO:0007669"/>
    <property type="project" value="UniProtKB-KW"/>
</dbReference>
<dbReference type="Pfam" id="PF23057">
    <property type="entry name" value="RBD_ZCCHC3_1st"/>
    <property type="match status" value="1"/>
</dbReference>
<keyword evidence="1" id="KW-0863">Zinc-finger</keyword>
<reference evidence="4" key="1">
    <citation type="submission" date="2022-11" db="EMBL/GenBank/DDBJ databases">
        <title>Chromosome-level genome of Pogonophryne albipinna.</title>
        <authorList>
            <person name="Jo E."/>
        </authorList>
    </citation>
    <scope>NUCLEOTIDE SEQUENCE</scope>
    <source>
        <strain evidence="4">SGF0006</strain>
        <tissue evidence="4">Muscle</tissue>
    </source>
</reference>
<dbReference type="Proteomes" id="UP001219934">
    <property type="component" value="Unassembled WGS sequence"/>
</dbReference>
<dbReference type="GO" id="GO:0003723">
    <property type="term" value="F:RNA binding"/>
    <property type="evidence" value="ECO:0007669"/>
    <property type="project" value="InterPro"/>
</dbReference>
<organism evidence="4 5">
    <name type="scientific">Pogonophryne albipinna</name>
    <dbReference type="NCBI Taxonomy" id="1090488"/>
    <lineage>
        <taxon>Eukaryota</taxon>
        <taxon>Metazoa</taxon>
        <taxon>Chordata</taxon>
        <taxon>Craniata</taxon>
        <taxon>Vertebrata</taxon>
        <taxon>Euteleostomi</taxon>
        <taxon>Actinopterygii</taxon>
        <taxon>Neopterygii</taxon>
        <taxon>Teleostei</taxon>
        <taxon>Neoteleostei</taxon>
        <taxon>Acanthomorphata</taxon>
        <taxon>Eupercaria</taxon>
        <taxon>Perciformes</taxon>
        <taxon>Notothenioidei</taxon>
        <taxon>Pogonophryne</taxon>
    </lineage>
</organism>
<evidence type="ECO:0000313" key="4">
    <source>
        <dbReference type="EMBL" id="KAJ4931276.1"/>
    </source>
</evidence>
<evidence type="ECO:0000256" key="1">
    <source>
        <dbReference type="PROSITE-ProRule" id="PRU00047"/>
    </source>
</evidence>
<dbReference type="EMBL" id="JAPTMU010000015">
    <property type="protein sequence ID" value="KAJ4931276.1"/>
    <property type="molecule type" value="Genomic_DNA"/>
</dbReference>
<gene>
    <name evidence="4" type="ORF">JOQ06_025573</name>
</gene>
<dbReference type="GO" id="GO:0002218">
    <property type="term" value="P:activation of innate immune response"/>
    <property type="evidence" value="ECO:0007669"/>
    <property type="project" value="InterPro"/>
</dbReference>
<dbReference type="InterPro" id="IPR001878">
    <property type="entry name" value="Znf_CCHC"/>
</dbReference>
<feature type="domain" description="CCHC-type" evidence="3">
    <location>
        <begin position="208"/>
        <end position="221"/>
    </location>
</feature>
<feature type="compositionally biased region" description="Basic and acidic residues" evidence="2">
    <location>
        <begin position="344"/>
        <end position="354"/>
    </location>
</feature>
<feature type="region of interest" description="Disordered" evidence="2">
    <location>
        <begin position="282"/>
        <end position="311"/>
    </location>
</feature>
<keyword evidence="1" id="KW-0479">Metal-binding</keyword>
<proteinExistence type="predicted"/>
<dbReference type="InterPro" id="IPR057811">
    <property type="entry name" value="RBD_ZCCHC3_2nd"/>
</dbReference>
<name>A0AAD6AV01_9TELE</name>
<dbReference type="PANTHER" id="PTHR22639:SF3">
    <property type="entry name" value="ZINC FINGER CCHC DOMAIN-CONTAINING PROTEIN 3"/>
    <property type="match status" value="1"/>
</dbReference>
<accession>A0AAD6AV01</accession>
<dbReference type="Gene3D" id="4.10.60.10">
    <property type="entry name" value="Zinc finger, CCHC-type"/>
    <property type="match status" value="1"/>
</dbReference>
<dbReference type="AlphaFoldDB" id="A0AAD6AV01"/>
<evidence type="ECO:0000256" key="2">
    <source>
        <dbReference type="SAM" id="MobiDB-lite"/>
    </source>
</evidence>
<keyword evidence="1" id="KW-0862">Zinc</keyword>
<dbReference type="SMART" id="SM00343">
    <property type="entry name" value="ZnF_C2HC"/>
    <property type="match status" value="3"/>
</dbReference>
<dbReference type="PANTHER" id="PTHR22639">
    <property type="entry name" value="GAG-RELATED PROTEIN"/>
    <property type="match status" value="1"/>
</dbReference>
<sequence>MAGRADDGQPIPRVGLRFTLRFQAVDAAEDVVSRTWFCRKVIMEQLNLKVDAIYCLQWNQQEKAFDVTLKDEQVYTKVAKDCVAAAMLKPLACYKVLNLDRPNFRTITVHMFNPFVTDKALADFLRLYGEVLTAARRVKDTMGIWTGRRQFQVLLKSDPESFGGLKHPPASFSLGADRGYLFYPRQPAFCRRCRQSGHVDGGCSGASCQFCGQRGHEAKDCTVPKACHGCGGIDHLYRSCPERKRTFAEVAGAKNQKETEFEDLLEGLFQCQKAMFPESTGETVTVEQGPGGGSGADSVDKGPVGNTDSTVAADVGVKTGARKIEEAFGTEASADNGDCSQIGDNKRSKTEVTRRKVQAKDVVAAVLYKNKDILILSLNKYPH</sequence>
<keyword evidence="5" id="KW-1185">Reference proteome</keyword>
<dbReference type="SUPFAM" id="SSF57756">
    <property type="entry name" value="Retrovirus zinc finger-like domains"/>
    <property type="match status" value="1"/>
</dbReference>
<dbReference type="InterPro" id="IPR036875">
    <property type="entry name" value="Znf_CCHC_sf"/>
</dbReference>
<dbReference type="GO" id="GO:0003690">
    <property type="term" value="F:double-stranded DNA binding"/>
    <property type="evidence" value="ECO:0007669"/>
    <property type="project" value="InterPro"/>
</dbReference>
<evidence type="ECO:0000259" key="3">
    <source>
        <dbReference type="PROSITE" id="PS50158"/>
    </source>
</evidence>
<dbReference type="PROSITE" id="PS50158">
    <property type="entry name" value="ZF_CCHC"/>
    <property type="match status" value="1"/>
</dbReference>
<protein>
    <recommendedName>
        <fullName evidence="3">CCHC-type domain-containing protein</fullName>
    </recommendedName>
</protein>